<keyword evidence="2" id="KW-0539">Nucleus</keyword>
<evidence type="ECO:0000313" key="6">
    <source>
        <dbReference type="Proteomes" id="UP000184300"/>
    </source>
</evidence>
<dbReference type="VEuPathDB" id="FungiDB:ASPGLDRAFT_51319"/>
<sequence>MEAPTKPPSTSLPSTNPPSVEVAYKRKCIALKKRLNEIESENELMRVRNRRGWKYIQKMRLESCILLDRLAKVTGMAEEAQAAGGVTPELRAKAAAMMSNAPTLEDESKPGAGASAVAGNGAPYLDDETEGSSEEAPPTPQDRPLRTKRRNRIATCKEDEGWDEDGMGPGHPTVWRSPKWRSPMPPAPKQEELTSSFRIQTGSNGGPASSRRPSAQDTQNGNGNGNGIADVPAAPADAPTTPMDMDMDTKEPKVEGQG</sequence>
<proteinExistence type="predicted"/>
<feature type="region of interest" description="Disordered" evidence="3">
    <location>
        <begin position="99"/>
        <end position="258"/>
    </location>
</feature>
<accession>A0A1L9V980</accession>
<protein>
    <recommendedName>
        <fullName evidence="4">INO80 complex subunit F domain-containing protein</fullName>
    </recommendedName>
</protein>
<evidence type="ECO:0000313" key="5">
    <source>
        <dbReference type="EMBL" id="OJJ80488.1"/>
    </source>
</evidence>
<feature type="compositionally biased region" description="Basic and acidic residues" evidence="3">
    <location>
        <begin position="247"/>
        <end position="258"/>
    </location>
</feature>
<dbReference type="GeneID" id="34463765"/>
<feature type="compositionally biased region" description="Polar residues" evidence="3">
    <location>
        <begin position="193"/>
        <end position="202"/>
    </location>
</feature>
<organism evidence="5 6">
    <name type="scientific">Aspergillus glaucus CBS 516.65</name>
    <dbReference type="NCBI Taxonomy" id="1160497"/>
    <lineage>
        <taxon>Eukaryota</taxon>
        <taxon>Fungi</taxon>
        <taxon>Dikarya</taxon>
        <taxon>Ascomycota</taxon>
        <taxon>Pezizomycotina</taxon>
        <taxon>Eurotiomycetes</taxon>
        <taxon>Eurotiomycetidae</taxon>
        <taxon>Eurotiales</taxon>
        <taxon>Aspergillaceae</taxon>
        <taxon>Aspergillus</taxon>
        <taxon>Aspergillus subgen. Aspergillus</taxon>
    </lineage>
</organism>
<dbReference type="EMBL" id="KV878910">
    <property type="protein sequence ID" value="OJJ80488.1"/>
    <property type="molecule type" value="Genomic_DNA"/>
</dbReference>
<feature type="domain" description="INO80 complex subunit F" evidence="4">
    <location>
        <begin position="24"/>
        <end position="70"/>
    </location>
</feature>
<evidence type="ECO:0000256" key="1">
    <source>
        <dbReference type="ARBA" id="ARBA00004123"/>
    </source>
</evidence>
<feature type="compositionally biased region" description="Low complexity" evidence="3">
    <location>
        <begin position="111"/>
        <end position="122"/>
    </location>
</feature>
<dbReference type="InterPro" id="IPR056513">
    <property type="entry name" value="INO80F"/>
</dbReference>
<dbReference type="OrthoDB" id="10070927at2759"/>
<name>A0A1L9V980_ASPGL</name>
<dbReference type="Pfam" id="PF24245">
    <property type="entry name" value="INO80F"/>
    <property type="match status" value="1"/>
</dbReference>
<dbReference type="RefSeq" id="XP_022397186.1">
    <property type="nucleotide sequence ID" value="XM_022547504.1"/>
</dbReference>
<reference evidence="6" key="1">
    <citation type="journal article" date="2017" name="Genome Biol.">
        <title>Comparative genomics reveals high biological diversity and specific adaptations in the industrially and medically important fungal genus Aspergillus.</title>
        <authorList>
            <person name="de Vries R.P."/>
            <person name="Riley R."/>
            <person name="Wiebenga A."/>
            <person name="Aguilar-Osorio G."/>
            <person name="Amillis S."/>
            <person name="Uchima C.A."/>
            <person name="Anderluh G."/>
            <person name="Asadollahi M."/>
            <person name="Askin M."/>
            <person name="Barry K."/>
            <person name="Battaglia E."/>
            <person name="Bayram O."/>
            <person name="Benocci T."/>
            <person name="Braus-Stromeyer S.A."/>
            <person name="Caldana C."/>
            <person name="Canovas D."/>
            <person name="Cerqueira G.C."/>
            <person name="Chen F."/>
            <person name="Chen W."/>
            <person name="Choi C."/>
            <person name="Clum A."/>
            <person name="Dos Santos R.A."/>
            <person name="Damasio A.R."/>
            <person name="Diallinas G."/>
            <person name="Emri T."/>
            <person name="Fekete E."/>
            <person name="Flipphi M."/>
            <person name="Freyberg S."/>
            <person name="Gallo A."/>
            <person name="Gournas C."/>
            <person name="Habgood R."/>
            <person name="Hainaut M."/>
            <person name="Harispe M.L."/>
            <person name="Henrissat B."/>
            <person name="Hilden K.S."/>
            <person name="Hope R."/>
            <person name="Hossain A."/>
            <person name="Karabika E."/>
            <person name="Karaffa L."/>
            <person name="Karanyi Z."/>
            <person name="Krasevec N."/>
            <person name="Kuo A."/>
            <person name="Kusch H."/>
            <person name="LaButti K."/>
            <person name="Lagendijk E.L."/>
            <person name="Lapidus A."/>
            <person name="Levasseur A."/>
            <person name="Lindquist E."/>
            <person name="Lipzen A."/>
            <person name="Logrieco A.F."/>
            <person name="MacCabe A."/>
            <person name="Maekelae M.R."/>
            <person name="Malavazi I."/>
            <person name="Melin P."/>
            <person name="Meyer V."/>
            <person name="Mielnichuk N."/>
            <person name="Miskei M."/>
            <person name="Molnar A.P."/>
            <person name="Mule G."/>
            <person name="Ngan C.Y."/>
            <person name="Orejas M."/>
            <person name="Orosz E."/>
            <person name="Ouedraogo J.P."/>
            <person name="Overkamp K.M."/>
            <person name="Park H.-S."/>
            <person name="Perrone G."/>
            <person name="Piumi F."/>
            <person name="Punt P.J."/>
            <person name="Ram A.F."/>
            <person name="Ramon A."/>
            <person name="Rauscher S."/>
            <person name="Record E."/>
            <person name="Riano-Pachon D.M."/>
            <person name="Robert V."/>
            <person name="Roehrig J."/>
            <person name="Ruller R."/>
            <person name="Salamov A."/>
            <person name="Salih N.S."/>
            <person name="Samson R.A."/>
            <person name="Sandor E."/>
            <person name="Sanguinetti M."/>
            <person name="Schuetze T."/>
            <person name="Sepcic K."/>
            <person name="Shelest E."/>
            <person name="Sherlock G."/>
            <person name="Sophianopoulou V."/>
            <person name="Squina F.M."/>
            <person name="Sun H."/>
            <person name="Susca A."/>
            <person name="Todd R.B."/>
            <person name="Tsang A."/>
            <person name="Unkles S.E."/>
            <person name="van de Wiele N."/>
            <person name="van Rossen-Uffink D."/>
            <person name="Oliveira J.V."/>
            <person name="Vesth T.C."/>
            <person name="Visser J."/>
            <person name="Yu J.-H."/>
            <person name="Zhou M."/>
            <person name="Andersen M.R."/>
            <person name="Archer D.B."/>
            <person name="Baker S.E."/>
            <person name="Benoit I."/>
            <person name="Brakhage A.A."/>
            <person name="Braus G.H."/>
            <person name="Fischer R."/>
            <person name="Frisvad J.C."/>
            <person name="Goldman G.H."/>
            <person name="Houbraken J."/>
            <person name="Oakley B."/>
            <person name="Pocsi I."/>
            <person name="Scazzocchio C."/>
            <person name="Seiboth B."/>
            <person name="vanKuyk P.A."/>
            <person name="Wortman J."/>
            <person name="Dyer P.S."/>
            <person name="Grigoriev I.V."/>
        </authorList>
    </citation>
    <scope>NUCLEOTIDE SEQUENCE [LARGE SCALE GENOMIC DNA]</scope>
    <source>
        <strain evidence="6">CBS 516.65</strain>
    </source>
</reference>
<dbReference type="STRING" id="1160497.A0A1L9V980"/>
<evidence type="ECO:0000256" key="2">
    <source>
        <dbReference type="ARBA" id="ARBA00023242"/>
    </source>
</evidence>
<dbReference type="AlphaFoldDB" id="A0A1L9V980"/>
<dbReference type="Proteomes" id="UP000184300">
    <property type="component" value="Unassembled WGS sequence"/>
</dbReference>
<dbReference type="GO" id="GO:0005634">
    <property type="term" value="C:nucleus"/>
    <property type="evidence" value="ECO:0007669"/>
    <property type="project" value="UniProtKB-SubCell"/>
</dbReference>
<keyword evidence="6" id="KW-1185">Reference proteome</keyword>
<feature type="compositionally biased region" description="Low complexity" evidence="3">
    <location>
        <begin position="232"/>
        <end position="244"/>
    </location>
</feature>
<comment type="subcellular location">
    <subcellularLocation>
        <location evidence="1">Nucleus</location>
    </subcellularLocation>
</comment>
<evidence type="ECO:0000259" key="4">
    <source>
        <dbReference type="Pfam" id="PF24245"/>
    </source>
</evidence>
<gene>
    <name evidence="5" type="ORF">ASPGLDRAFT_51319</name>
</gene>
<evidence type="ECO:0000256" key="3">
    <source>
        <dbReference type="SAM" id="MobiDB-lite"/>
    </source>
</evidence>